<name>Q73B81_BACC1</name>
<dbReference type="HOGENOM" id="CLU_3387845_0_0_9"/>
<protein>
    <submittedName>
        <fullName evidence="1">Uncharacterized protein</fullName>
    </submittedName>
</protein>
<dbReference type="EMBL" id="AE017194">
    <property type="protein sequence ID" value="AAS40468.1"/>
    <property type="molecule type" value="Genomic_DNA"/>
</dbReference>
<evidence type="ECO:0000313" key="1">
    <source>
        <dbReference type="EMBL" id="AAS40468.1"/>
    </source>
</evidence>
<sequence length="32" mass="3806">MSRKRAVGDNKMEFLCMIIIVRGKNRVTIRRL</sequence>
<gene>
    <name evidence="1" type="ordered locus">BCE_1539</name>
</gene>
<accession>Q73B81</accession>
<reference evidence="1 2" key="1">
    <citation type="journal article" date="2004" name="Nucleic Acids Res.">
        <title>The genome sequence of Bacillus cereus ATCC 10987 reveals metabolic adaptations and a large plasmid related to Bacillus anthracis pXO1.</title>
        <authorList>
            <person name="Rasko D.A."/>
            <person name="Ravel J."/>
            <person name="Okstad O.A."/>
            <person name="Helgason E."/>
            <person name="Cer R.Z."/>
            <person name="Jiang L."/>
            <person name="Shores K.A."/>
            <person name="Fouts D.E."/>
            <person name="Tourasse N.J."/>
            <person name="Angiuoli S.V."/>
            <person name="Kolonay J."/>
            <person name="Nelson W.C."/>
            <person name="Kolsto A.-B."/>
            <person name="Fraser C.M."/>
            <person name="Read T.D."/>
        </authorList>
    </citation>
    <scope>NUCLEOTIDE SEQUENCE [LARGE SCALE GENOMIC DNA]</scope>
    <source>
        <strain evidence="2">ATCC 10987 / NRS 248</strain>
    </source>
</reference>
<organism evidence="1 2">
    <name type="scientific">Bacillus cereus (strain ATCC 10987 / NRS 248)</name>
    <dbReference type="NCBI Taxonomy" id="222523"/>
    <lineage>
        <taxon>Bacteria</taxon>
        <taxon>Bacillati</taxon>
        <taxon>Bacillota</taxon>
        <taxon>Bacilli</taxon>
        <taxon>Bacillales</taxon>
        <taxon>Bacillaceae</taxon>
        <taxon>Bacillus</taxon>
        <taxon>Bacillus cereus group</taxon>
    </lineage>
</organism>
<dbReference type="KEGG" id="bca:BCE_1539"/>
<proteinExistence type="predicted"/>
<evidence type="ECO:0000313" key="2">
    <source>
        <dbReference type="Proteomes" id="UP000002527"/>
    </source>
</evidence>
<dbReference type="AlphaFoldDB" id="Q73B81"/>
<dbReference type="Proteomes" id="UP000002527">
    <property type="component" value="Chromosome"/>
</dbReference>